<evidence type="ECO:0000256" key="1">
    <source>
        <dbReference type="SAM" id="MobiDB-lite"/>
    </source>
</evidence>
<protein>
    <submittedName>
        <fullName evidence="2">Bucky ball</fullName>
    </submittedName>
</protein>
<dbReference type="GO" id="GO:0007315">
    <property type="term" value="P:pole plasm assembly"/>
    <property type="evidence" value="ECO:0007669"/>
    <property type="project" value="Ensembl"/>
</dbReference>
<dbReference type="EMBL" id="AHAT01002395">
    <property type="status" value="NOT_ANNOTATED_CDS"/>
    <property type="molecule type" value="Genomic_DNA"/>
</dbReference>
<dbReference type="GO" id="GO:0060832">
    <property type="term" value="P:oocyte animal/vegetal axis specification"/>
    <property type="evidence" value="ECO:0007669"/>
    <property type="project" value="Ensembl"/>
</dbReference>
<dbReference type="PANTHER" id="PTHR38654:SF1">
    <property type="entry name" value="BUCKY BALL"/>
    <property type="match status" value="1"/>
</dbReference>
<evidence type="ECO:0000313" key="3">
    <source>
        <dbReference type="Proteomes" id="UP000018468"/>
    </source>
</evidence>
<feature type="region of interest" description="Disordered" evidence="1">
    <location>
        <begin position="496"/>
        <end position="521"/>
    </location>
</feature>
<dbReference type="HOGENOM" id="CLU_428216_0_0_1"/>
<dbReference type="FunCoup" id="W5N5F5">
    <property type="interactions" value="78"/>
</dbReference>
<dbReference type="GeneTree" id="ENSGT00940000171744"/>
<name>W5N5F5_LEPOC</name>
<dbReference type="STRING" id="7918.ENSLOCP00000015864"/>
<reference evidence="3" key="1">
    <citation type="submission" date="2011-12" db="EMBL/GenBank/DDBJ databases">
        <title>The Draft Genome of Lepisosteus oculatus.</title>
        <authorList>
            <consortium name="The Broad Institute Genome Assembly &amp; Analysis Group"/>
            <consortium name="Computational R&amp;D Group"/>
            <consortium name="and Sequencing Platform"/>
            <person name="Di Palma F."/>
            <person name="Alfoldi J."/>
            <person name="Johnson J."/>
            <person name="Berlin A."/>
            <person name="Gnerre S."/>
            <person name="Jaffe D."/>
            <person name="MacCallum I."/>
            <person name="Young S."/>
            <person name="Walker B.J."/>
            <person name="Lander E.S."/>
            <person name="Lindblad-Toh K."/>
        </authorList>
    </citation>
    <scope>NUCLEOTIDE SEQUENCE [LARGE SCALE GENOMIC DNA]</scope>
</reference>
<accession>W5N5F5</accession>
<reference evidence="2" key="3">
    <citation type="submission" date="2025-09" db="UniProtKB">
        <authorList>
            <consortium name="Ensembl"/>
        </authorList>
    </citation>
    <scope>IDENTIFICATION</scope>
</reference>
<reference evidence="2" key="2">
    <citation type="submission" date="2025-08" db="UniProtKB">
        <authorList>
            <consortium name="Ensembl"/>
        </authorList>
    </citation>
    <scope>IDENTIFICATION</scope>
</reference>
<dbReference type="OMA" id="HEVMCHE"/>
<dbReference type="eggNOG" id="ENOG502QUT7">
    <property type="taxonomic scope" value="Eukaryota"/>
</dbReference>
<sequence length="631" mass="70907">MEEMNNPQHPSSGSGQPHQHPVNHTRPFFYVQPPSQPYFLYQWHMNNPFGQYGFHGSGFPFGRPYLPPYPYMQYPGYVVPQAPMQPMDYRRMFNPHFPSTGAYDVRFRYHQTRMRRETATSEVQTDPSEAVNKLIESLGKMGACHPASEKELDSGIASQNSGTFVPGDEQKQVAQNEGKEPQPQRSVPKKAAAYDVESNQRRLEDLARQGVLPLDSSSVHEENVGPKAQCSDESEPQPGAVQGCDVASKQGGDTTWPLAEPLPSNLPPSNWLAHEGAEQAHEVVTKMASPADKKKSVERQVPGSEDLQYNNSKQSCGAPAPSEELQKDNPLWYIDSAASFIPPSSYLSTFGNSYYYSYYPQIAQERQSVLSPSLDELSSRDEMFSTDLEDIDLMPGHVYAGGRLGHVANEVQERLGEEIQNSLLHEEECPVCPKMKTCATCGSSLSKETKKSKVSASGNTEYTETEDTYEELVEEEKGEVSKKPCSAARPLPKQKSRKGCCGDNEDSTCHEHQGKEYPEESECCEEHKTASKAEKHKAVLIFIPAEKPWREGTVTSDQESWESYGAKPRSKQWKPYPSRGRDQERPPRKRASYKAFVYQKPRRNDCDDNEDGDLPRVQRGRGSTKRRGTRY</sequence>
<feature type="region of interest" description="Disordered" evidence="1">
    <location>
        <begin position="546"/>
        <end position="631"/>
    </location>
</feature>
<feature type="region of interest" description="Disordered" evidence="1">
    <location>
        <begin position="213"/>
        <end position="251"/>
    </location>
</feature>
<proteinExistence type="predicted"/>
<dbReference type="AlphaFoldDB" id="W5N5F5"/>
<feature type="compositionally biased region" description="Polar residues" evidence="1">
    <location>
        <begin position="1"/>
        <end position="17"/>
    </location>
</feature>
<dbReference type="Ensembl" id="ENSLOCT00000015894.1">
    <property type="protein sequence ID" value="ENSLOCP00000015864.1"/>
    <property type="gene ID" value="ENSLOCG00000012887.1"/>
</dbReference>
<feature type="compositionally biased region" description="Basic and acidic residues" evidence="1">
    <location>
        <begin position="507"/>
        <end position="521"/>
    </location>
</feature>
<feature type="compositionally biased region" description="Basic residues" evidence="1">
    <location>
        <begin position="618"/>
        <end position="631"/>
    </location>
</feature>
<dbReference type="PANTHER" id="PTHR38654">
    <property type="entry name" value="BUCKY BALL-RELATED"/>
    <property type="match status" value="1"/>
</dbReference>
<feature type="region of interest" description="Disordered" evidence="1">
    <location>
        <begin position="286"/>
        <end position="323"/>
    </location>
</feature>
<organism evidence="2 3">
    <name type="scientific">Lepisosteus oculatus</name>
    <name type="common">Spotted gar</name>
    <dbReference type="NCBI Taxonomy" id="7918"/>
    <lineage>
        <taxon>Eukaryota</taxon>
        <taxon>Metazoa</taxon>
        <taxon>Chordata</taxon>
        <taxon>Craniata</taxon>
        <taxon>Vertebrata</taxon>
        <taxon>Euteleostomi</taxon>
        <taxon>Actinopterygii</taxon>
        <taxon>Neopterygii</taxon>
        <taxon>Holostei</taxon>
        <taxon>Semionotiformes</taxon>
        <taxon>Lepisosteidae</taxon>
        <taxon>Lepisosteus</taxon>
    </lineage>
</organism>
<feature type="region of interest" description="Disordered" evidence="1">
    <location>
        <begin position="142"/>
        <end position="201"/>
    </location>
</feature>
<feature type="region of interest" description="Disordered" evidence="1">
    <location>
        <begin position="1"/>
        <end position="26"/>
    </location>
</feature>
<dbReference type="Bgee" id="ENSLOCG00000012887">
    <property type="expression patterns" value="Expressed in ovary and 10 other cell types or tissues"/>
</dbReference>
<keyword evidence="3" id="KW-1185">Reference proteome</keyword>
<evidence type="ECO:0000313" key="2">
    <source>
        <dbReference type="Ensembl" id="ENSLOCP00000015864.1"/>
    </source>
</evidence>
<dbReference type="Proteomes" id="UP000018468">
    <property type="component" value="Linkage group LG9"/>
</dbReference>
<dbReference type="InterPro" id="IPR053309">
    <property type="entry name" value="Balbiani_Body_Formation"/>
</dbReference>
<dbReference type="GO" id="GO:0016333">
    <property type="term" value="P:morphogenesis of follicular epithelium"/>
    <property type="evidence" value="ECO:0007669"/>
    <property type="project" value="Ensembl"/>
</dbReference>
<dbReference type="InParanoid" id="W5N5F5"/>